<keyword evidence="1" id="KW-0732">Signal</keyword>
<accession>A0A915JLM5</accession>
<sequence length="104" mass="11745">MKVGPIGILKTMLAAVAAIFPPGVKNGAVMTFLSFFNADCAGSRFKTFGELQTKRQNKILRSDEKSQSENRAQNFFHISKFFPQKISIEGKRCSKRDERKNDKD</sequence>
<name>A0A915JLM5_ROMCU</name>
<feature type="signal peptide" evidence="1">
    <location>
        <begin position="1"/>
        <end position="18"/>
    </location>
</feature>
<keyword evidence="2" id="KW-1185">Reference proteome</keyword>
<feature type="chain" id="PRO_5038104460" evidence="1">
    <location>
        <begin position="19"/>
        <end position="104"/>
    </location>
</feature>
<evidence type="ECO:0000256" key="1">
    <source>
        <dbReference type="SAM" id="SignalP"/>
    </source>
</evidence>
<evidence type="ECO:0000313" key="2">
    <source>
        <dbReference type="Proteomes" id="UP000887565"/>
    </source>
</evidence>
<protein>
    <submittedName>
        <fullName evidence="3">Uncharacterized protein</fullName>
    </submittedName>
</protein>
<dbReference type="WBParaSite" id="nRc.2.0.1.t27008-RA">
    <property type="protein sequence ID" value="nRc.2.0.1.t27008-RA"/>
    <property type="gene ID" value="nRc.2.0.1.g27008"/>
</dbReference>
<dbReference type="Proteomes" id="UP000887565">
    <property type="component" value="Unplaced"/>
</dbReference>
<dbReference type="AlphaFoldDB" id="A0A915JLM5"/>
<reference evidence="3" key="1">
    <citation type="submission" date="2022-11" db="UniProtKB">
        <authorList>
            <consortium name="WormBaseParasite"/>
        </authorList>
    </citation>
    <scope>IDENTIFICATION</scope>
</reference>
<organism evidence="2 3">
    <name type="scientific">Romanomermis culicivorax</name>
    <name type="common">Nematode worm</name>
    <dbReference type="NCBI Taxonomy" id="13658"/>
    <lineage>
        <taxon>Eukaryota</taxon>
        <taxon>Metazoa</taxon>
        <taxon>Ecdysozoa</taxon>
        <taxon>Nematoda</taxon>
        <taxon>Enoplea</taxon>
        <taxon>Dorylaimia</taxon>
        <taxon>Mermithida</taxon>
        <taxon>Mermithoidea</taxon>
        <taxon>Mermithidae</taxon>
        <taxon>Romanomermis</taxon>
    </lineage>
</organism>
<proteinExistence type="predicted"/>
<evidence type="ECO:0000313" key="3">
    <source>
        <dbReference type="WBParaSite" id="nRc.2.0.1.t27008-RA"/>
    </source>
</evidence>